<gene>
    <name evidence="1" type="ORF">GALL_438870</name>
</gene>
<evidence type="ECO:0000313" key="1">
    <source>
        <dbReference type="EMBL" id="OIQ74458.1"/>
    </source>
</evidence>
<organism evidence="1">
    <name type="scientific">mine drainage metagenome</name>
    <dbReference type="NCBI Taxonomy" id="410659"/>
    <lineage>
        <taxon>unclassified sequences</taxon>
        <taxon>metagenomes</taxon>
        <taxon>ecological metagenomes</taxon>
    </lineage>
</organism>
<dbReference type="EMBL" id="MLJW01002503">
    <property type="protein sequence ID" value="OIQ74458.1"/>
    <property type="molecule type" value="Genomic_DNA"/>
</dbReference>
<dbReference type="AlphaFoldDB" id="A0A1J5PTI9"/>
<protein>
    <submittedName>
        <fullName evidence="1">Uncharacterized protein</fullName>
    </submittedName>
</protein>
<name>A0A1J5PTI9_9ZZZZ</name>
<proteinExistence type="predicted"/>
<comment type="caution">
    <text evidence="1">The sequence shown here is derived from an EMBL/GenBank/DDBJ whole genome shotgun (WGS) entry which is preliminary data.</text>
</comment>
<sequence length="108" mass="10373">MRGADSWAATRTAAPARTTGVVADPADCQAAGASTAMTTNPGSAAIRVGPLSGAVGSRRAAATVATRAIAIAVVWAIDGVATSCPVGIGRPMASVARAAPNQMVGAAA</sequence>
<reference evidence="1" key="1">
    <citation type="submission" date="2016-10" db="EMBL/GenBank/DDBJ databases">
        <title>Sequence of Gallionella enrichment culture.</title>
        <authorList>
            <person name="Poehlein A."/>
            <person name="Muehling M."/>
            <person name="Daniel R."/>
        </authorList>
    </citation>
    <scope>NUCLEOTIDE SEQUENCE</scope>
</reference>
<accession>A0A1J5PTI9</accession>